<keyword evidence="1" id="KW-0472">Membrane</keyword>
<evidence type="ECO:0000256" key="1">
    <source>
        <dbReference type="SAM" id="Phobius"/>
    </source>
</evidence>
<feature type="transmembrane region" description="Helical" evidence="1">
    <location>
        <begin position="59"/>
        <end position="81"/>
    </location>
</feature>
<dbReference type="Proteomes" id="UP000265703">
    <property type="component" value="Unassembled WGS sequence"/>
</dbReference>
<organism evidence="2 3">
    <name type="scientific">Glomus cerebriforme</name>
    <dbReference type="NCBI Taxonomy" id="658196"/>
    <lineage>
        <taxon>Eukaryota</taxon>
        <taxon>Fungi</taxon>
        <taxon>Fungi incertae sedis</taxon>
        <taxon>Mucoromycota</taxon>
        <taxon>Glomeromycotina</taxon>
        <taxon>Glomeromycetes</taxon>
        <taxon>Glomerales</taxon>
        <taxon>Glomeraceae</taxon>
        <taxon>Glomus</taxon>
    </lineage>
</organism>
<name>A0A397STI6_9GLOM</name>
<dbReference type="EMBL" id="QKYT01000225">
    <property type="protein sequence ID" value="RIA89288.1"/>
    <property type="molecule type" value="Genomic_DNA"/>
</dbReference>
<sequence>KECVEEIIQFCKNNNLIRLWAYLWKEWYSKTKWILWEELLMKILVILKQQWLLNLIGDILIIIIYISFTSQELIIYVLFLLKKS</sequence>
<dbReference type="OrthoDB" id="2357400at2759"/>
<evidence type="ECO:0000313" key="2">
    <source>
        <dbReference type="EMBL" id="RIA89288.1"/>
    </source>
</evidence>
<keyword evidence="1" id="KW-0812">Transmembrane</keyword>
<protein>
    <submittedName>
        <fullName evidence="2">Uncharacterized protein</fullName>
    </submittedName>
</protein>
<feature type="non-terminal residue" evidence="2">
    <location>
        <position position="1"/>
    </location>
</feature>
<dbReference type="AlphaFoldDB" id="A0A397STI6"/>
<keyword evidence="1" id="KW-1133">Transmembrane helix</keyword>
<gene>
    <name evidence="2" type="ORF">C1645_694507</name>
</gene>
<evidence type="ECO:0000313" key="3">
    <source>
        <dbReference type="Proteomes" id="UP000265703"/>
    </source>
</evidence>
<reference evidence="2 3" key="1">
    <citation type="submission" date="2018-06" db="EMBL/GenBank/DDBJ databases">
        <title>Comparative genomics reveals the genomic features of Rhizophagus irregularis, R. cerebriforme, R. diaphanum and Gigaspora rosea, and their symbiotic lifestyle signature.</title>
        <authorList>
            <person name="Morin E."/>
            <person name="San Clemente H."/>
            <person name="Chen E.C.H."/>
            <person name="De La Providencia I."/>
            <person name="Hainaut M."/>
            <person name="Kuo A."/>
            <person name="Kohler A."/>
            <person name="Murat C."/>
            <person name="Tang N."/>
            <person name="Roy S."/>
            <person name="Loubradou J."/>
            <person name="Henrissat B."/>
            <person name="Grigoriev I.V."/>
            <person name="Corradi N."/>
            <person name="Roux C."/>
            <person name="Martin F.M."/>
        </authorList>
    </citation>
    <scope>NUCLEOTIDE SEQUENCE [LARGE SCALE GENOMIC DNA]</scope>
    <source>
        <strain evidence="2 3">DAOM 227022</strain>
    </source>
</reference>
<keyword evidence="3" id="KW-1185">Reference proteome</keyword>
<comment type="caution">
    <text evidence="2">The sequence shown here is derived from an EMBL/GenBank/DDBJ whole genome shotgun (WGS) entry which is preliminary data.</text>
</comment>
<proteinExistence type="predicted"/>
<accession>A0A397STI6</accession>